<dbReference type="PANTHER" id="PTHR44858">
    <property type="entry name" value="TETRATRICOPEPTIDE REPEAT PROTEIN 6"/>
    <property type="match status" value="1"/>
</dbReference>
<keyword evidence="2 3" id="KW-0802">TPR repeat</keyword>
<dbReference type="InterPro" id="IPR013105">
    <property type="entry name" value="TPR_2"/>
</dbReference>
<dbReference type="PROSITE" id="PS50005">
    <property type="entry name" value="TPR"/>
    <property type="match status" value="3"/>
</dbReference>
<dbReference type="PANTHER" id="PTHR44858:SF1">
    <property type="entry name" value="UDP-N-ACETYLGLUCOSAMINE--PEPTIDE N-ACETYLGLUCOSAMINYLTRANSFERASE SPINDLY-RELATED"/>
    <property type="match status" value="1"/>
</dbReference>
<comment type="caution">
    <text evidence="4">The sequence shown here is derived from an EMBL/GenBank/DDBJ whole genome shotgun (WGS) entry which is preliminary data.</text>
</comment>
<dbReference type="RefSeq" id="WP_196283881.1">
    <property type="nucleotide sequence ID" value="NZ_JADQDQ010000013.1"/>
</dbReference>
<proteinExistence type="predicted"/>
<name>A0ABS0IMH3_9BACT</name>
<evidence type="ECO:0000256" key="2">
    <source>
        <dbReference type="ARBA" id="ARBA00022803"/>
    </source>
</evidence>
<feature type="repeat" description="TPR" evidence="3">
    <location>
        <begin position="218"/>
        <end position="251"/>
    </location>
</feature>
<feature type="repeat" description="TPR" evidence="3">
    <location>
        <begin position="109"/>
        <end position="142"/>
    </location>
</feature>
<dbReference type="Gene3D" id="1.25.40.10">
    <property type="entry name" value="Tetratricopeptide repeat domain"/>
    <property type="match status" value="2"/>
</dbReference>
<evidence type="ECO:0000256" key="3">
    <source>
        <dbReference type="PROSITE-ProRule" id="PRU00339"/>
    </source>
</evidence>
<feature type="repeat" description="TPR" evidence="3">
    <location>
        <begin position="75"/>
        <end position="108"/>
    </location>
</feature>
<gene>
    <name evidence="4" type="ORF">I2I05_19210</name>
</gene>
<evidence type="ECO:0000256" key="1">
    <source>
        <dbReference type="ARBA" id="ARBA00022737"/>
    </source>
</evidence>
<accession>A0ABS0IMH3</accession>
<keyword evidence="1" id="KW-0677">Repeat</keyword>
<dbReference type="InterPro" id="IPR019734">
    <property type="entry name" value="TPR_rpt"/>
</dbReference>
<dbReference type="Proteomes" id="UP000597617">
    <property type="component" value="Unassembled WGS sequence"/>
</dbReference>
<dbReference type="InterPro" id="IPR011990">
    <property type="entry name" value="TPR-like_helical_dom_sf"/>
</dbReference>
<dbReference type="EMBL" id="JADQDQ010000013">
    <property type="protein sequence ID" value="MBF9239531.1"/>
    <property type="molecule type" value="Genomic_DNA"/>
</dbReference>
<dbReference type="SMART" id="SM00028">
    <property type="entry name" value="TPR"/>
    <property type="match status" value="6"/>
</dbReference>
<dbReference type="SUPFAM" id="SSF48452">
    <property type="entry name" value="TPR-like"/>
    <property type="match status" value="1"/>
</dbReference>
<evidence type="ECO:0000313" key="4">
    <source>
        <dbReference type="EMBL" id="MBF9239531.1"/>
    </source>
</evidence>
<dbReference type="Pfam" id="PF13181">
    <property type="entry name" value="TPR_8"/>
    <property type="match status" value="3"/>
</dbReference>
<evidence type="ECO:0000313" key="5">
    <source>
        <dbReference type="Proteomes" id="UP000597617"/>
    </source>
</evidence>
<sequence length="314" mass="36043">MSRRKIIIVIALTMLLGFIAFIATSLIRTSLANDEVADYLQSVENIRNYPQGYDKGATADTDRLLDAIKYDDENYQAYILYAQSLHNERKYDAAIKFYQKTISIAPDSIDGYWYRSQCYAHLKKYDKAIADMTKCVQLDPTSYSNYFARARLYGSVNNRISAIRDYDEIINREDYNHPKYPSFALVLNNKAFSLMELGKYYEALPLLNHAISLQQNDDTFYGSRGQLYYAVGDFEKSYNDFNRAIRILEKNKNKSGCDDPASYYYYRGLLHSRLGLAEAARVDLQLAVQMGSVKAAKPLHQIEQVIGKSLIENI</sequence>
<reference evidence="4 5" key="1">
    <citation type="submission" date="2020-11" db="EMBL/GenBank/DDBJ databases">
        <authorList>
            <person name="Kim M.K."/>
        </authorList>
    </citation>
    <scope>NUCLEOTIDE SEQUENCE [LARGE SCALE GENOMIC DNA]</scope>
    <source>
        <strain evidence="4 5">BT683</strain>
    </source>
</reference>
<protein>
    <submittedName>
        <fullName evidence="4">Tetratricopeptide repeat protein</fullName>
    </submittedName>
</protein>
<organism evidence="4 5">
    <name type="scientific">Hymenobacter jeongseonensis</name>
    <dbReference type="NCBI Taxonomy" id="2791027"/>
    <lineage>
        <taxon>Bacteria</taxon>
        <taxon>Pseudomonadati</taxon>
        <taxon>Bacteroidota</taxon>
        <taxon>Cytophagia</taxon>
        <taxon>Cytophagales</taxon>
        <taxon>Hymenobacteraceae</taxon>
        <taxon>Hymenobacter</taxon>
    </lineage>
</organism>
<dbReference type="Pfam" id="PF07719">
    <property type="entry name" value="TPR_2"/>
    <property type="match status" value="1"/>
</dbReference>
<keyword evidence="5" id="KW-1185">Reference proteome</keyword>
<dbReference type="InterPro" id="IPR050498">
    <property type="entry name" value="Ycf3"/>
</dbReference>